<name>A0ABV6P4A8_9ACTN</name>
<gene>
    <name evidence="2" type="ORF">ACFFHU_27460</name>
</gene>
<dbReference type="InterPro" id="IPR024344">
    <property type="entry name" value="MDMPI_metal-binding"/>
</dbReference>
<evidence type="ECO:0000259" key="1">
    <source>
        <dbReference type="Pfam" id="PF11716"/>
    </source>
</evidence>
<dbReference type="InterPro" id="IPR017517">
    <property type="entry name" value="Maleyloyr_isom"/>
</dbReference>
<evidence type="ECO:0000313" key="3">
    <source>
        <dbReference type="Proteomes" id="UP001589894"/>
    </source>
</evidence>
<dbReference type="Proteomes" id="UP001589894">
    <property type="component" value="Unassembled WGS sequence"/>
</dbReference>
<organism evidence="2 3">
    <name type="scientific">Plantactinospora siamensis</name>
    <dbReference type="NCBI Taxonomy" id="555372"/>
    <lineage>
        <taxon>Bacteria</taxon>
        <taxon>Bacillati</taxon>
        <taxon>Actinomycetota</taxon>
        <taxon>Actinomycetes</taxon>
        <taxon>Micromonosporales</taxon>
        <taxon>Micromonosporaceae</taxon>
        <taxon>Plantactinospora</taxon>
    </lineage>
</organism>
<sequence>MSARIDNYALDRLATEGTRARLAPLTVADLDRPTGTTGWDIRGLLSHLVGGNIRFARALRGEPADWPSRDLEPVASPLAEFDSTAADLATTVAALDDPMRPTLLPAGEPPAVFAVGVHGADMLVHGWDLAVATGQDATLDPELCLAALRVVEKYPPSFWGPGRFFAPRVQTGSTDPQDRLLAFTGRDPRAHAGR</sequence>
<dbReference type="EMBL" id="JBHLUE010000026">
    <property type="protein sequence ID" value="MFC0567867.1"/>
    <property type="molecule type" value="Genomic_DNA"/>
</dbReference>
<dbReference type="NCBIfam" id="TIGR03086">
    <property type="entry name" value="TIGR03086 family metal-binding protein"/>
    <property type="match status" value="1"/>
</dbReference>
<dbReference type="InterPro" id="IPR017520">
    <property type="entry name" value="CHP03086"/>
</dbReference>
<dbReference type="InterPro" id="IPR034660">
    <property type="entry name" value="DinB/YfiT-like"/>
</dbReference>
<dbReference type="SUPFAM" id="SSF109854">
    <property type="entry name" value="DinB/YfiT-like putative metalloenzymes"/>
    <property type="match status" value="1"/>
</dbReference>
<proteinExistence type="predicted"/>
<comment type="caution">
    <text evidence="2">The sequence shown here is derived from an EMBL/GenBank/DDBJ whole genome shotgun (WGS) entry which is preliminary data.</text>
</comment>
<dbReference type="NCBIfam" id="TIGR03083">
    <property type="entry name" value="maleylpyruvate isomerase family mycothiol-dependent enzyme"/>
    <property type="match status" value="1"/>
</dbReference>
<reference evidence="2 3" key="1">
    <citation type="submission" date="2024-09" db="EMBL/GenBank/DDBJ databases">
        <authorList>
            <person name="Sun Q."/>
            <person name="Mori K."/>
        </authorList>
    </citation>
    <scope>NUCLEOTIDE SEQUENCE [LARGE SCALE GENOMIC DNA]</scope>
    <source>
        <strain evidence="2 3">TBRC 2205</strain>
    </source>
</reference>
<accession>A0ABV6P4A8</accession>
<keyword evidence="3" id="KW-1185">Reference proteome</keyword>
<dbReference type="RefSeq" id="WP_377343212.1">
    <property type="nucleotide sequence ID" value="NZ_JBHLUE010000026.1"/>
</dbReference>
<dbReference type="Gene3D" id="1.20.120.450">
    <property type="entry name" value="dinb family like domain"/>
    <property type="match status" value="1"/>
</dbReference>
<dbReference type="Pfam" id="PF11716">
    <property type="entry name" value="MDMPI_N"/>
    <property type="match status" value="1"/>
</dbReference>
<feature type="domain" description="Mycothiol-dependent maleylpyruvate isomerase metal-binding" evidence="1">
    <location>
        <begin position="13"/>
        <end position="130"/>
    </location>
</feature>
<protein>
    <submittedName>
        <fullName evidence="2">TIGR03086 family metal-binding protein</fullName>
    </submittedName>
</protein>
<evidence type="ECO:0000313" key="2">
    <source>
        <dbReference type="EMBL" id="MFC0567867.1"/>
    </source>
</evidence>